<dbReference type="GO" id="GO:0005634">
    <property type="term" value="C:nucleus"/>
    <property type="evidence" value="ECO:0007669"/>
    <property type="project" value="TreeGrafter"/>
</dbReference>
<dbReference type="PANTHER" id="PTHR12611">
    <property type="entry name" value="PUR-TRANSCRIPTIONAL ACTIVATOR"/>
    <property type="match status" value="1"/>
</dbReference>
<gene>
    <name evidence="3" type="ORF">KIN20_000334</name>
</gene>
<organism evidence="3 4">
    <name type="scientific">Parelaphostrongylus tenuis</name>
    <name type="common">Meningeal worm</name>
    <dbReference type="NCBI Taxonomy" id="148309"/>
    <lineage>
        <taxon>Eukaryota</taxon>
        <taxon>Metazoa</taxon>
        <taxon>Ecdysozoa</taxon>
        <taxon>Nematoda</taxon>
        <taxon>Chromadorea</taxon>
        <taxon>Rhabditida</taxon>
        <taxon>Rhabditina</taxon>
        <taxon>Rhabditomorpha</taxon>
        <taxon>Strongyloidea</taxon>
        <taxon>Metastrongylidae</taxon>
        <taxon>Parelaphostrongylus</taxon>
    </lineage>
</organism>
<proteinExistence type="inferred from homology"/>
<dbReference type="Gene3D" id="3.30.2450.30">
    <property type="match status" value="1"/>
</dbReference>
<dbReference type="GO" id="GO:0000977">
    <property type="term" value="F:RNA polymerase II transcription regulatory region sequence-specific DNA binding"/>
    <property type="evidence" value="ECO:0007669"/>
    <property type="project" value="InterPro"/>
</dbReference>
<keyword evidence="4" id="KW-1185">Reference proteome</keyword>
<dbReference type="InterPro" id="IPR006628">
    <property type="entry name" value="PUR-bd_fam"/>
</dbReference>
<dbReference type="Proteomes" id="UP001196413">
    <property type="component" value="Unassembled WGS sequence"/>
</dbReference>
<comment type="similarity">
    <text evidence="1">Belongs to the PUR DNA-binding protein family.</text>
</comment>
<name>A0AAD5MKH6_PARTN</name>
<dbReference type="GO" id="GO:0032422">
    <property type="term" value="F:purine-rich negative regulatory element binding"/>
    <property type="evidence" value="ECO:0007669"/>
    <property type="project" value="InterPro"/>
</dbReference>
<dbReference type="SMART" id="SM00712">
    <property type="entry name" value="PUR"/>
    <property type="match status" value="1"/>
</dbReference>
<dbReference type="PANTHER" id="PTHR12611:SF0">
    <property type="entry name" value="PURINE-RICH BINDING PROTEIN-ALPHA, ISOFORM B"/>
    <property type="match status" value="1"/>
</dbReference>
<evidence type="ECO:0000256" key="1">
    <source>
        <dbReference type="ARBA" id="ARBA00009251"/>
    </source>
</evidence>
<protein>
    <submittedName>
        <fullName evidence="3">Uncharacterized protein</fullName>
    </submittedName>
</protein>
<dbReference type="AlphaFoldDB" id="A0AAD5MKH6"/>
<dbReference type="Pfam" id="PF04845">
    <property type="entry name" value="PurA"/>
    <property type="match status" value="1"/>
</dbReference>
<comment type="caution">
    <text evidence="3">The sequence shown here is derived from an EMBL/GenBank/DDBJ whole genome shotgun (WGS) entry which is preliminary data.</text>
</comment>
<accession>A0AAD5MKH6</accession>
<evidence type="ECO:0000313" key="4">
    <source>
        <dbReference type="Proteomes" id="UP001196413"/>
    </source>
</evidence>
<evidence type="ECO:0000256" key="2">
    <source>
        <dbReference type="ARBA" id="ARBA00023125"/>
    </source>
</evidence>
<reference evidence="3" key="1">
    <citation type="submission" date="2021-06" db="EMBL/GenBank/DDBJ databases">
        <title>Parelaphostrongylus tenuis whole genome reference sequence.</title>
        <authorList>
            <person name="Garwood T.J."/>
            <person name="Larsen P.A."/>
            <person name="Fountain-Jones N.M."/>
            <person name="Garbe J.R."/>
            <person name="Macchietto M.G."/>
            <person name="Kania S.A."/>
            <person name="Gerhold R.W."/>
            <person name="Richards J.E."/>
            <person name="Wolf T.M."/>
        </authorList>
    </citation>
    <scope>NUCLEOTIDE SEQUENCE</scope>
    <source>
        <strain evidence="3">MNPRO001-30</strain>
        <tissue evidence="3">Meninges</tissue>
    </source>
</reference>
<sequence length="95" mass="10804">MGANYKSRLVLTMSAATQLCEQLGEMIKFNETLPENAEANAENGTLKSDMLVCDARRYYLDLRENKRGRFLRIAQTVCYTAYEPHSDRHPSSGNK</sequence>
<dbReference type="GO" id="GO:0000981">
    <property type="term" value="F:DNA-binding transcription factor activity, RNA polymerase II-specific"/>
    <property type="evidence" value="ECO:0007669"/>
    <property type="project" value="TreeGrafter"/>
</dbReference>
<evidence type="ECO:0000313" key="3">
    <source>
        <dbReference type="EMBL" id="KAJ1345734.1"/>
    </source>
</evidence>
<dbReference type="EMBL" id="JAHQIW010000058">
    <property type="protein sequence ID" value="KAJ1345734.1"/>
    <property type="molecule type" value="Genomic_DNA"/>
</dbReference>
<keyword evidence="2" id="KW-0238">DNA-binding</keyword>